<gene>
    <name evidence="4" type="primary">107367891</name>
</gene>
<feature type="signal peptide" evidence="3">
    <location>
        <begin position="1"/>
        <end position="26"/>
    </location>
</feature>
<dbReference type="OrthoDB" id="60822at2759"/>
<keyword evidence="5" id="KW-1185">Reference proteome</keyword>
<dbReference type="eggNOG" id="KOG3286">
    <property type="taxonomic scope" value="Eukaryota"/>
</dbReference>
<dbReference type="EMBL" id="CAEY01000644">
    <property type="status" value="NOT_ANNOTATED_CDS"/>
    <property type="molecule type" value="Genomic_DNA"/>
</dbReference>
<dbReference type="PANTHER" id="PTHR13544:SF0">
    <property type="entry name" value="THIOREDOXIN REDUCTASE-LIKE SELENOPROTEIN T"/>
    <property type="match status" value="1"/>
</dbReference>
<evidence type="ECO:0000313" key="4">
    <source>
        <dbReference type="EnsemblMetazoa" id="tetur24g01890.1"/>
    </source>
</evidence>
<dbReference type="Gene3D" id="3.40.30.10">
    <property type="entry name" value="Glutaredoxin"/>
    <property type="match status" value="2"/>
</dbReference>
<dbReference type="GO" id="GO:0045454">
    <property type="term" value="P:cell redox homeostasis"/>
    <property type="evidence" value="ECO:0007669"/>
    <property type="project" value="TreeGrafter"/>
</dbReference>
<dbReference type="GO" id="GO:0004791">
    <property type="term" value="F:thioredoxin-disulfide reductase (NADPH) activity"/>
    <property type="evidence" value="ECO:0007669"/>
    <property type="project" value="TreeGrafter"/>
</dbReference>
<reference evidence="5" key="1">
    <citation type="submission" date="2011-08" db="EMBL/GenBank/DDBJ databases">
        <authorList>
            <person name="Rombauts S."/>
        </authorList>
    </citation>
    <scope>NUCLEOTIDE SEQUENCE</scope>
    <source>
        <strain evidence="5">London</strain>
    </source>
</reference>
<name>T1KWJ8_TETUR</name>
<keyword evidence="2" id="KW-0676">Redox-active center</keyword>
<protein>
    <recommendedName>
        <fullName evidence="6">Selenoprotein T</fullName>
    </recommendedName>
</protein>
<dbReference type="Pfam" id="PF10262">
    <property type="entry name" value="Rdx"/>
    <property type="match status" value="1"/>
</dbReference>
<dbReference type="GO" id="GO:0005789">
    <property type="term" value="C:endoplasmic reticulum membrane"/>
    <property type="evidence" value="ECO:0007669"/>
    <property type="project" value="TreeGrafter"/>
</dbReference>
<dbReference type="AlphaFoldDB" id="T1KWJ8"/>
<sequence length="210" mass="24261">MIPMERYVFSGLLSVFLLLTIRDLFIRESPKPDDVYNFKKQIPETQFSNIIIGPAIRISYCYSCGYKRAFEEYSRVIKERYPQITVVGENHTPNFIRLAIAQTLSFGKFVVIGLIVSNINPFSYFGMITPTYWNMLAQHRLYGSMMIFFICNTLESYLMSTGAFEITYNGVLIWSKLKNGRMISPQELFSLISLEEDLTKGNILDYNPTS</sequence>
<feature type="chain" id="PRO_5004591916" description="Selenoprotein T" evidence="3">
    <location>
        <begin position="27"/>
        <end position="210"/>
    </location>
</feature>
<evidence type="ECO:0000256" key="3">
    <source>
        <dbReference type="SAM" id="SignalP"/>
    </source>
</evidence>
<evidence type="ECO:0000313" key="5">
    <source>
        <dbReference type="Proteomes" id="UP000015104"/>
    </source>
</evidence>
<evidence type="ECO:0000256" key="1">
    <source>
        <dbReference type="ARBA" id="ARBA00022729"/>
    </source>
</evidence>
<dbReference type="KEGG" id="tut:107367891"/>
<dbReference type="Proteomes" id="UP000015104">
    <property type="component" value="Unassembled WGS sequence"/>
</dbReference>
<reference evidence="4" key="2">
    <citation type="submission" date="2015-06" db="UniProtKB">
        <authorList>
            <consortium name="EnsemblMetazoa"/>
        </authorList>
    </citation>
    <scope>IDENTIFICATION</scope>
</reference>
<dbReference type="EnsemblMetazoa" id="tetur24g01890.1">
    <property type="protein sequence ID" value="tetur24g01890.1"/>
    <property type="gene ID" value="tetur24g01890"/>
</dbReference>
<dbReference type="HOGENOM" id="CLU_113870_1_0_1"/>
<evidence type="ECO:0000256" key="2">
    <source>
        <dbReference type="ARBA" id="ARBA00023284"/>
    </source>
</evidence>
<dbReference type="InterPro" id="IPR011893">
    <property type="entry name" value="Selenoprotein_Rdx-typ"/>
</dbReference>
<accession>T1KWJ8</accession>
<dbReference type="NCBIfam" id="TIGR02174">
    <property type="entry name" value="CXXU_selWTH"/>
    <property type="match status" value="1"/>
</dbReference>
<dbReference type="InterPro" id="IPR036249">
    <property type="entry name" value="Thioredoxin-like_sf"/>
</dbReference>
<organism evidence="4 5">
    <name type="scientific">Tetranychus urticae</name>
    <name type="common">Two-spotted spider mite</name>
    <dbReference type="NCBI Taxonomy" id="32264"/>
    <lineage>
        <taxon>Eukaryota</taxon>
        <taxon>Metazoa</taxon>
        <taxon>Ecdysozoa</taxon>
        <taxon>Arthropoda</taxon>
        <taxon>Chelicerata</taxon>
        <taxon>Arachnida</taxon>
        <taxon>Acari</taxon>
        <taxon>Acariformes</taxon>
        <taxon>Trombidiformes</taxon>
        <taxon>Prostigmata</taxon>
        <taxon>Eleutherengona</taxon>
        <taxon>Raphignathae</taxon>
        <taxon>Tetranychoidea</taxon>
        <taxon>Tetranychidae</taxon>
        <taxon>Tetranychus</taxon>
    </lineage>
</organism>
<keyword evidence="1 3" id="KW-0732">Signal</keyword>
<dbReference type="PANTHER" id="PTHR13544">
    <property type="entry name" value="SELENOPROTEIN T"/>
    <property type="match status" value="1"/>
</dbReference>
<dbReference type="SUPFAM" id="SSF52833">
    <property type="entry name" value="Thioredoxin-like"/>
    <property type="match status" value="1"/>
</dbReference>
<dbReference type="InterPro" id="IPR019389">
    <property type="entry name" value="Selenoprotein_T"/>
</dbReference>
<dbReference type="OMA" id="LKFQICC"/>
<dbReference type="STRING" id="32264.T1KWJ8"/>
<proteinExistence type="predicted"/>
<evidence type="ECO:0008006" key="6">
    <source>
        <dbReference type="Google" id="ProtNLM"/>
    </source>
</evidence>